<organism evidence="2 3">
    <name type="scientific">Nocardiopsis akebiae</name>
    <dbReference type="NCBI Taxonomy" id="2831968"/>
    <lineage>
        <taxon>Bacteria</taxon>
        <taxon>Bacillati</taxon>
        <taxon>Actinomycetota</taxon>
        <taxon>Actinomycetes</taxon>
        <taxon>Streptosporangiales</taxon>
        <taxon>Nocardiopsidaceae</taxon>
        <taxon>Nocardiopsis</taxon>
    </lineage>
</organism>
<feature type="transmembrane region" description="Helical" evidence="1">
    <location>
        <begin position="6"/>
        <end position="32"/>
    </location>
</feature>
<keyword evidence="1" id="KW-1133">Transmembrane helix</keyword>
<evidence type="ECO:0000313" key="2">
    <source>
        <dbReference type="EMBL" id="QUX27879.1"/>
    </source>
</evidence>
<keyword evidence="3" id="KW-1185">Reference proteome</keyword>
<protein>
    <submittedName>
        <fullName evidence="2">Uncharacterized protein</fullName>
    </submittedName>
</protein>
<gene>
    <name evidence="2" type="ORF">KGD83_21745</name>
</gene>
<evidence type="ECO:0000256" key="1">
    <source>
        <dbReference type="SAM" id="Phobius"/>
    </source>
</evidence>
<proteinExistence type="predicted"/>
<sequence>MTPEILVGLIGAGGALSGALLGGLATFSGVVYQQKRQAKQMTHQRQTEMAHQAIDNILRQTQEVKNLAISQGEDFHWTPKMDEQVDTILLWLIRIPHADLREVIEAICTFKLGAHPELQGELSSTFNRPDFRVMLSIYEIQDFLGRYLRGEPIPQPKGILKEAVEGKKNFREEVRQSIWGAPERSESRLR</sequence>
<accession>A0ABX8C0J8</accession>
<keyword evidence="1" id="KW-0472">Membrane</keyword>
<dbReference type="Proteomes" id="UP000678016">
    <property type="component" value="Chromosome"/>
</dbReference>
<reference evidence="3" key="1">
    <citation type="submission" date="2021-05" db="EMBL/GenBank/DDBJ databases">
        <title>Direct Submission.</title>
        <authorList>
            <person name="Li K."/>
            <person name="Gao J."/>
        </authorList>
    </citation>
    <scope>NUCLEOTIDE SEQUENCE [LARGE SCALE GENOMIC DNA]</scope>
    <source>
        <strain evidence="3">HDS12</strain>
    </source>
</reference>
<name>A0ABX8C0J8_9ACTN</name>
<dbReference type="EMBL" id="CP074132">
    <property type="protein sequence ID" value="QUX27879.1"/>
    <property type="molecule type" value="Genomic_DNA"/>
</dbReference>
<evidence type="ECO:0000313" key="3">
    <source>
        <dbReference type="Proteomes" id="UP000678016"/>
    </source>
</evidence>
<keyword evidence="1" id="KW-0812">Transmembrane</keyword>
<dbReference type="RefSeq" id="WP_212640921.1">
    <property type="nucleotide sequence ID" value="NZ_CP074132.1"/>
</dbReference>